<accession>A0A9W6MFB1</accession>
<feature type="transmembrane region" description="Helical" evidence="1">
    <location>
        <begin position="407"/>
        <end position="428"/>
    </location>
</feature>
<feature type="transmembrane region" description="Helical" evidence="1">
    <location>
        <begin position="680"/>
        <end position="705"/>
    </location>
</feature>
<evidence type="ECO:0008006" key="4">
    <source>
        <dbReference type="Google" id="ProtNLM"/>
    </source>
</evidence>
<feature type="transmembrane region" description="Helical" evidence="1">
    <location>
        <begin position="286"/>
        <end position="308"/>
    </location>
</feature>
<name>A0A9W6MFB1_9ACTN</name>
<dbReference type="EMBL" id="BSEV01000012">
    <property type="protein sequence ID" value="GLK11698.1"/>
    <property type="molecule type" value="Genomic_DNA"/>
</dbReference>
<evidence type="ECO:0000313" key="2">
    <source>
        <dbReference type="EMBL" id="GLK11698.1"/>
    </source>
</evidence>
<sequence>MSRQRLWWHLLRLGLAAGRNSPGGRLRFAALTVAATTMTLVFMSVLTVVATYDGWDKRDLARGAEMARGKRPVVASYKWTRDSVGNVPHQVVHVEPRSSTVAPPPGLPRWPGPGEAFLSPELLRAGAGEGIRDRYGVFAGIIQDDGLANSAERLAYVRPKVDDRRDWFGVTRIGSARSALMGDSRNRVPIGQFIATISITLGGAAMVLLIIAARCGSTVRDRRTRLLTALGGGYRHRALVNLGEALIPSSVGTVLGCVPYFVMTIWNVRLPITGFTTNSADLRSWAWAAPTAAVSAFALALLVVVTIHRDTGSTQGTQPRTFEGAIPRWRSVVGAIGLIAIVVTPYLSKVMSFLAYVGGTALLWGMLPSTAGLVIRRLGTSLANFGVRTGRSDTLIAGRWAHARPGVVVRLVSVVVIGLGVITQAQVWSSRLGESGQNAQRAHQELRDSVLIVVPQSMTPLRVDRFTGLLPKEAELLMVNTPDTPEGTTEIRGSCSTVRKLNLKCSPGPLAQDKGDVRARFLNQYVSYVGKTELREGSVLAAAKTSDRIAVILPLGSDGFSGQVKQAAYQSFGMAFVERPYDSWLLGTDNLATMATWVRLFTVLMMGILLLAVVTSSAGEFLTFTTAVAPLAVLTERRRFVMGIALWNLSAPTVIAVGFGTAVAAWQGTFFIAMTSAGTFSWTLLGTSALVALGLAGVIGLAGGLGAVQATAQWRPAAD</sequence>
<feature type="transmembrane region" description="Helical" evidence="1">
    <location>
        <begin position="329"/>
        <end position="347"/>
    </location>
</feature>
<organism evidence="2 3">
    <name type="scientific">Streptosporangium carneum</name>
    <dbReference type="NCBI Taxonomy" id="47481"/>
    <lineage>
        <taxon>Bacteria</taxon>
        <taxon>Bacillati</taxon>
        <taxon>Actinomycetota</taxon>
        <taxon>Actinomycetes</taxon>
        <taxon>Streptosporangiales</taxon>
        <taxon>Streptosporangiaceae</taxon>
        <taxon>Streptosporangium</taxon>
    </lineage>
</organism>
<gene>
    <name evidence="2" type="ORF">GCM10017600_51050</name>
</gene>
<feature type="transmembrane region" description="Helical" evidence="1">
    <location>
        <begin position="190"/>
        <end position="213"/>
    </location>
</feature>
<keyword evidence="1" id="KW-0812">Transmembrane</keyword>
<proteinExistence type="predicted"/>
<evidence type="ECO:0000313" key="3">
    <source>
        <dbReference type="Proteomes" id="UP001143474"/>
    </source>
</evidence>
<comment type="caution">
    <text evidence="2">The sequence shown here is derived from an EMBL/GenBank/DDBJ whole genome shotgun (WGS) entry which is preliminary data.</text>
</comment>
<feature type="transmembrane region" description="Helical" evidence="1">
    <location>
        <begin position="600"/>
        <end position="633"/>
    </location>
</feature>
<feature type="transmembrane region" description="Helical" evidence="1">
    <location>
        <begin position="645"/>
        <end position="668"/>
    </location>
</feature>
<feature type="transmembrane region" description="Helical" evidence="1">
    <location>
        <begin position="353"/>
        <end position="375"/>
    </location>
</feature>
<keyword evidence="3" id="KW-1185">Reference proteome</keyword>
<keyword evidence="1" id="KW-0472">Membrane</keyword>
<reference evidence="2" key="2">
    <citation type="submission" date="2023-01" db="EMBL/GenBank/DDBJ databases">
        <authorList>
            <person name="Sun Q."/>
            <person name="Evtushenko L."/>
        </authorList>
    </citation>
    <scope>NUCLEOTIDE SEQUENCE</scope>
    <source>
        <strain evidence="2">VKM Ac-2007</strain>
    </source>
</reference>
<feature type="transmembrane region" description="Helical" evidence="1">
    <location>
        <begin position="28"/>
        <end position="52"/>
    </location>
</feature>
<evidence type="ECO:0000256" key="1">
    <source>
        <dbReference type="SAM" id="Phobius"/>
    </source>
</evidence>
<feature type="transmembrane region" description="Helical" evidence="1">
    <location>
        <begin position="245"/>
        <end position="266"/>
    </location>
</feature>
<dbReference type="AlphaFoldDB" id="A0A9W6MFB1"/>
<dbReference type="Proteomes" id="UP001143474">
    <property type="component" value="Unassembled WGS sequence"/>
</dbReference>
<reference evidence="2" key="1">
    <citation type="journal article" date="2014" name="Int. J. Syst. Evol. Microbiol.">
        <title>Complete genome sequence of Corynebacterium casei LMG S-19264T (=DSM 44701T), isolated from a smear-ripened cheese.</title>
        <authorList>
            <consortium name="US DOE Joint Genome Institute (JGI-PGF)"/>
            <person name="Walter F."/>
            <person name="Albersmeier A."/>
            <person name="Kalinowski J."/>
            <person name="Ruckert C."/>
        </authorList>
    </citation>
    <scope>NUCLEOTIDE SEQUENCE</scope>
    <source>
        <strain evidence="2">VKM Ac-2007</strain>
    </source>
</reference>
<keyword evidence="1" id="KW-1133">Transmembrane helix</keyword>
<protein>
    <recommendedName>
        <fullName evidence="4">ABC transporter permease</fullName>
    </recommendedName>
</protein>